<evidence type="ECO:0000256" key="4">
    <source>
        <dbReference type="ARBA" id="ARBA00023136"/>
    </source>
</evidence>
<feature type="transmembrane region" description="Helical" evidence="5">
    <location>
        <begin position="74"/>
        <end position="96"/>
    </location>
</feature>
<dbReference type="Pfam" id="PF04479">
    <property type="entry name" value="RTA1"/>
    <property type="match status" value="1"/>
</dbReference>
<comment type="subcellular location">
    <subcellularLocation>
        <location evidence="1">Membrane</location>
        <topology evidence="1">Multi-pass membrane protein</topology>
    </subcellularLocation>
</comment>
<keyword evidence="2 5" id="KW-0812">Transmembrane</keyword>
<keyword evidence="3 5" id="KW-1133">Transmembrane helix</keyword>
<feature type="transmembrane region" description="Helical" evidence="5">
    <location>
        <begin position="108"/>
        <end position="131"/>
    </location>
</feature>
<dbReference type="EMBL" id="QWIO01000785">
    <property type="protein sequence ID" value="RMY85247.1"/>
    <property type="molecule type" value="Genomic_DNA"/>
</dbReference>
<proteinExistence type="predicted"/>
<dbReference type="Proteomes" id="UP000269539">
    <property type="component" value="Unassembled WGS sequence"/>
</dbReference>
<evidence type="ECO:0000256" key="1">
    <source>
        <dbReference type="ARBA" id="ARBA00004141"/>
    </source>
</evidence>
<sequence length="227" mass="25556">MTRRGTIRFLPLQPLQNWRLGVPDPLWHHICHARHPSVLTPLMVLYRLLPRMSETGGYYARQWAHNSIRLSDPYLMQLFLLIGAVPLISAAVYMTLPRFNTSRSAPSWISKIYILIDIACLALQIMGTVTLAYGEGRKQQENAVYYIAGGLIIQLLAFLFFVFMAVRVEKGLKAEGVGVLKYFWALYGVSALIILLNAIRVIEFLQGTDGTIASKEAYLYVFDAAGC</sequence>
<evidence type="ECO:0000256" key="5">
    <source>
        <dbReference type="SAM" id="Phobius"/>
    </source>
</evidence>
<gene>
    <name evidence="6" type="ORF">D0864_07346</name>
</gene>
<keyword evidence="4 5" id="KW-0472">Membrane</keyword>
<dbReference type="InterPro" id="IPR007568">
    <property type="entry name" value="RTA1"/>
</dbReference>
<feature type="transmembrane region" description="Helical" evidence="5">
    <location>
        <begin position="143"/>
        <end position="164"/>
    </location>
</feature>
<accession>A0A3M7F9F7</accession>
<protein>
    <submittedName>
        <fullName evidence="6">Uncharacterized protein</fullName>
    </submittedName>
</protein>
<name>A0A3M7F9F7_HORWE</name>
<dbReference type="PANTHER" id="PTHR31465">
    <property type="entry name" value="PROTEIN RTA1-RELATED"/>
    <property type="match status" value="1"/>
</dbReference>
<reference evidence="6 7" key="1">
    <citation type="journal article" date="2018" name="BMC Genomics">
        <title>Genomic evidence for intraspecific hybridization in a clonal and extremely halotolerant yeast.</title>
        <authorList>
            <person name="Gostincar C."/>
            <person name="Stajich J.E."/>
            <person name="Zupancic J."/>
            <person name="Zalar P."/>
            <person name="Gunde-Cimerman N."/>
        </authorList>
    </citation>
    <scope>NUCLEOTIDE SEQUENCE [LARGE SCALE GENOMIC DNA]</scope>
    <source>
        <strain evidence="6 7">EXF-10513</strain>
    </source>
</reference>
<dbReference type="AlphaFoldDB" id="A0A3M7F9F7"/>
<dbReference type="PANTHER" id="PTHR31465:SF17">
    <property type="entry name" value="DOMAIN PROTEIN, PUTATIVE (AFU_ORTHOLOGUE AFUA_5G09900)-RELATED"/>
    <property type="match status" value="1"/>
</dbReference>
<evidence type="ECO:0000256" key="2">
    <source>
        <dbReference type="ARBA" id="ARBA00022692"/>
    </source>
</evidence>
<evidence type="ECO:0000313" key="7">
    <source>
        <dbReference type="Proteomes" id="UP000269539"/>
    </source>
</evidence>
<comment type="caution">
    <text evidence="6">The sequence shown here is derived from an EMBL/GenBank/DDBJ whole genome shotgun (WGS) entry which is preliminary data.</text>
</comment>
<evidence type="ECO:0000256" key="3">
    <source>
        <dbReference type="ARBA" id="ARBA00022989"/>
    </source>
</evidence>
<feature type="transmembrane region" description="Helical" evidence="5">
    <location>
        <begin position="184"/>
        <end position="202"/>
    </location>
</feature>
<evidence type="ECO:0000313" key="6">
    <source>
        <dbReference type="EMBL" id="RMY85247.1"/>
    </source>
</evidence>
<dbReference type="GO" id="GO:0016020">
    <property type="term" value="C:membrane"/>
    <property type="evidence" value="ECO:0007669"/>
    <property type="project" value="UniProtKB-SubCell"/>
</dbReference>
<organism evidence="6 7">
    <name type="scientific">Hortaea werneckii</name>
    <name type="common">Black yeast</name>
    <name type="synonym">Cladosporium werneckii</name>
    <dbReference type="NCBI Taxonomy" id="91943"/>
    <lineage>
        <taxon>Eukaryota</taxon>
        <taxon>Fungi</taxon>
        <taxon>Dikarya</taxon>
        <taxon>Ascomycota</taxon>
        <taxon>Pezizomycotina</taxon>
        <taxon>Dothideomycetes</taxon>
        <taxon>Dothideomycetidae</taxon>
        <taxon>Mycosphaerellales</taxon>
        <taxon>Teratosphaeriaceae</taxon>
        <taxon>Hortaea</taxon>
    </lineage>
</organism>